<feature type="region of interest" description="Disordered" evidence="1">
    <location>
        <begin position="1"/>
        <end position="21"/>
    </location>
</feature>
<evidence type="ECO:0000256" key="1">
    <source>
        <dbReference type="SAM" id="MobiDB-lite"/>
    </source>
</evidence>
<protein>
    <recommendedName>
        <fullName evidence="4">AAA+ ATPase domain-containing protein</fullName>
    </recommendedName>
</protein>
<dbReference type="RefSeq" id="WP_378198890.1">
    <property type="nucleotide sequence ID" value="NZ_JBHLZP010000057.1"/>
</dbReference>
<proteinExistence type="predicted"/>
<gene>
    <name evidence="2" type="ORF">ACFFNX_10925</name>
</gene>
<dbReference type="SUPFAM" id="SSF52540">
    <property type="entry name" value="P-loop containing nucleoside triphosphate hydrolases"/>
    <property type="match status" value="2"/>
</dbReference>
<evidence type="ECO:0000313" key="3">
    <source>
        <dbReference type="Proteomes" id="UP001589627"/>
    </source>
</evidence>
<evidence type="ECO:0008006" key="4">
    <source>
        <dbReference type="Google" id="ProtNLM"/>
    </source>
</evidence>
<dbReference type="EMBL" id="JBHLZP010000057">
    <property type="protein sequence ID" value="MFB9832698.1"/>
    <property type="molecule type" value="Genomic_DNA"/>
</dbReference>
<dbReference type="InterPro" id="IPR027417">
    <property type="entry name" value="P-loop_NTPase"/>
</dbReference>
<dbReference type="Gene3D" id="3.40.50.300">
    <property type="entry name" value="P-loop containing nucleotide triphosphate hydrolases"/>
    <property type="match status" value="1"/>
</dbReference>
<sequence length="304" mass="34082">MSPAAPDQRVNPFRRNEGHTIPNPPLKCAHDEHCACHVDIDHAGESYELFQTALTGVGTLQNAGLFVAVGGPTGCGKTSLVNRCATWAQKRLEAKGAKTLLLNFSGLERDGQTIDRRVRKVGTRMYQEISRNQMFVKGDLPQIDRKIDLEELTWTLSNAMKPETALIVVAPPAERSSEVAQYWAATQRRMLLFSESSDESLQRRCENEWKINEVAQPVYLKTGPLRTGDGTVFRDARINVPGLKETFPDLDPDAIDELTGGQELSIGFVQTLLWKIYEHYKSNPWPTGDTVRLDDLTSFIKREI</sequence>
<reference evidence="2 3" key="1">
    <citation type="submission" date="2024-09" db="EMBL/GenBank/DDBJ databases">
        <authorList>
            <person name="Sun Q."/>
            <person name="Mori K."/>
        </authorList>
    </citation>
    <scope>NUCLEOTIDE SEQUENCE [LARGE SCALE GENOMIC DNA]</scope>
    <source>
        <strain evidence="2 3">TBRC 0563</strain>
    </source>
</reference>
<accession>A0ABV5YDH3</accession>
<keyword evidence="3" id="KW-1185">Reference proteome</keyword>
<organism evidence="2 3">
    <name type="scientific">Actinoallomurus acaciae</name>
    <dbReference type="NCBI Taxonomy" id="502577"/>
    <lineage>
        <taxon>Bacteria</taxon>
        <taxon>Bacillati</taxon>
        <taxon>Actinomycetota</taxon>
        <taxon>Actinomycetes</taxon>
        <taxon>Streptosporangiales</taxon>
        <taxon>Thermomonosporaceae</taxon>
        <taxon>Actinoallomurus</taxon>
    </lineage>
</organism>
<name>A0ABV5YDH3_9ACTN</name>
<comment type="caution">
    <text evidence="2">The sequence shown here is derived from an EMBL/GenBank/DDBJ whole genome shotgun (WGS) entry which is preliminary data.</text>
</comment>
<dbReference type="Proteomes" id="UP001589627">
    <property type="component" value="Unassembled WGS sequence"/>
</dbReference>
<evidence type="ECO:0000313" key="2">
    <source>
        <dbReference type="EMBL" id="MFB9832698.1"/>
    </source>
</evidence>